<dbReference type="Gene3D" id="1.10.1330.10">
    <property type="entry name" value="Dockerin domain"/>
    <property type="match status" value="1"/>
</dbReference>
<dbReference type="Gene3D" id="2.60.120.260">
    <property type="entry name" value="Galactose-binding domain-like"/>
    <property type="match status" value="1"/>
</dbReference>
<reference evidence="4" key="1">
    <citation type="journal article" date="2015" name="Nature">
        <title>Complex archaea that bridge the gap between prokaryotes and eukaryotes.</title>
        <authorList>
            <person name="Spang A."/>
            <person name="Saw J.H."/>
            <person name="Jorgensen S.L."/>
            <person name="Zaremba-Niedzwiedzka K."/>
            <person name="Martijn J."/>
            <person name="Lind A.E."/>
            <person name="van Eijk R."/>
            <person name="Schleper C."/>
            <person name="Guy L."/>
            <person name="Ettema T.J."/>
        </authorList>
    </citation>
    <scope>NUCLEOTIDE SEQUENCE</scope>
</reference>
<dbReference type="InterPro" id="IPR018247">
    <property type="entry name" value="EF_Hand_1_Ca_BS"/>
</dbReference>
<dbReference type="Pfam" id="PF02018">
    <property type="entry name" value="CBM_4_9"/>
    <property type="match status" value="1"/>
</dbReference>
<evidence type="ECO:0000259" key="3">
    <source>
        <dbReference type="Pfam" id="PF07589"/>
    </source>
</evidence>
<dbReference type="AlphaFoldDB" id="A0A0F9BGB4"/>
<name>A0A0F9BGB4_9ZZZZ</name>
<feature type="domain" description="CBM-cenC" evidence="2">
    <location>
        <begin position="24"/>
        <end position="165"/>
    </location>
</feature>
<dbReference type="Pfam" id="PF07589">
    <property type="entry name" value="PEP-CTERM"/>
    <property type="match status" value="1"/>
</dbReference>
<dbReference type="EMBL" id="LAZR01037910">
    <property type="protein sequence ID" value="KKL20934.1"/>
    <property type="molecule type" value="Genomic_DNA"/>
</dbReference>
<evidence type="ECO:0000313" key="4">
    <source>
        <dbReference type="EMBL" id="KKL20934.1"/>
    </source>
</evidence>
<sequence length="279" mass="29743">VARLIDHYYTKGNTSYFGDGNTTQLITNAQFDPNTAGWTLTPGSGGTVAQFDYSSVIFDNDHDGFGQASHGQKGLKMIRGTSPNEVSFQVSGLDQDMFYTVSAWVMAETTGQRAKLTITEPDGTYIDSKEVYDVGNPPNWDTKWNEWSRIIFNFVPTSGTINVVLSDETTAEGTTLYWDFVELEGAYLVPELPLPGDANGDGMVSADDYGSVQANFGATGAPGIPGDANGSGAVSADDYGSVQASFGATMGMGSAPVPEPTTILLLGVGSLLLTRRKRR</sequence>
<evidence type="ECO:0000256" key="1">
    <source>
        <dbReference type="ARBA" id="ARBA00022801"/>
    </source>
</evidence>
<protein>
    <recommendedName>
        <fullName evidence="5">PEP-CTERM protein-sorting domain-containing protein</fullName>
    </recommendedName>
</protein>
<proteinExistence type="predicted"/>
<evidence type="ECO:0008006" key="5">
    <source>
        <dbReference type="Google" id="ProtNLM"/>
    </source>
</evidence>
<dbReference type="NCBIfam" id="TIGR02595">
    <property type="entry name" value="PEP_CTERM"/>
    <property type="match status" value="1"/>
</dbReference>
<dbReference type="InterPro" id="IPR013424">
    <property type="entry name" value="Ice-binding_C"/>
</dbReference>
<dbReference type="InterPro" id="IPR003305">
    <property type="entry name" value="CenC_carb-bd"/>
</dbReference>
<dbReference type="GO" id="GO:0000272">
    <property type="term" value="P:polysaccharide catabolic process"/>
    <property type="evidence" value="ECO:0007669"/>
    <property type="project" value="InterPro"/>
</dbReference>
<comment type="caution">
    <text evidence="4">The sequence shown here is derived from an EMBL/GenBank/DDBJ whole genome shotgun (WGS) entry which is preliminary data.</text>
</comment>
<gene>
    <name evidence="4" type="ORF">LCGC14_2450490</name>
</gene>
<dbReference type="GO" id="GO:0016798">
    <property type="term" value="F:hydrolase activity, acting on glycosyl bonds"/>
    <property type="evidence" value="ECO:0007669"/>
    <property type="project" value="InterPro"/>
</dbReference>
<feature type="non-terminal residue" evidence="4">
    <location>
        <position position="1"/>
    </location>
</feature>
<dbReference type="PROSITE" id="PS00018">
    <property type="entry name" value="EF_HAND_1"/>
    <property type="match status" value="2"/>
</dbReference>
<feature type="domain" description="Ice-binding protein C-terminal" evidence="3">
    <location>
        <begin position="256"/>
        <end position="279"/>
    </location>
</feature>
<keyword evidence="1" id="KW-0378">Hydrolase</keyword>
<dbReference type="InterPro" id="IPR036439">
    <property type="entry name" value="Dockerin_dom_sf"/>
</dbReference>
<evidence type="ECO:0000259" key="2">
    <source>
        <dbReference type="Pfam" id="PF02018"/>
    </source>
</evidence>
<accession>A0A0F9BGB4</accession>
<organism evidence="4">
    <name type="scientific">marine sediment metagenome</name>
    <dbReference type="NCBI Taxonomy" id="412755"/>
    <lineage>
        <taxon>unclassified sequences</taxon>
        <taxon>metagenomes</taxon>
        <taxon>ecological metagenomes</taxon>
    </lineage>
</organism>